<dbReference type="EMBL" id="WODA01000006">
    <property type="protein sequence ID" value="MUN06293.1"/>
    <property type="molecule type" value="Genomic_DNA"/>
</dbReference>
<name>A0A7C9LXS9_9MICO</name>
<dbReference type="InterPro" id="IPR013783">
    <property type="entry name" value="Ig-like_fold"/>
</dbReference>
<keyword evidence="4" id="KW-1185">Reference proteome</keyword>
<evidence type="ECO:0000256" key="2">
    <source>
        <dbReference type="SAM" id="SignalP"/>
    </source>
</evidence>
<evidence type="ECO:0000313" key="4">
    <source>
        <dbReference type="Proteomes" id="UP000480122"/>
    </source>
</evidence>
<comment type="caution">
    <text evidence="3">The sequence shown here is derived from an EMBL/GenBank/DDBJ whole genome shotgun (WGS) entry which is preliminary data.</text>
</comment>
<protein>
    <recommendedName>
        <fullName evidence="5">Cell wall-binding repeat-containing protein</fullName>
    </recommendedName>
</protein>
<dbReference type="PANTHER" id="PTHR30032:SF8">
    <property type="entry name" value="GERMINATION-SPECIFIC N-ACETYLMURAMOYL-L-ALANINE AMIDASE"/>
    <property type="match status" value="1"/>
</dbReference>
<dbReference type="AlphaFoldDB" id="A0A7C9LXS9"/>
<organism evidence="3 4">
    <name type="scientific">Agromyces luteolus</name>
    <dbReference type="NCBI Taxonomy" id="88373"/>
    <lineage>
        <taxon>Bacteria</taxon>
        <taxon>Bacillati</taxon>
        <taxon>Actinomycetota</taxon>
        <taxon>Actinomycetes</taxon>
        <taxon>Micrococcales</taxon>
        <taxon>Microbacteriaceae</taxon>
        <taxon>Agromyces</taxon>
    </lineage>
</organism>
<dbReference type="InterPro" id="IPR007253">
    <property type="entry name" value="Cell_wall-bd_2"/>
</dbReference>
<dbReference type="InterPro" id="IPR051922">
    <property type="entry name" value="Bact_Sporulation_Assoc"/>
</dbReference>
<dbReference type="OrthoDB" id="5116373at2"/>
<dbReference type="GO" id="GO:0005975">
    <property type="term" value="P:carbohydrate metabolic process"/>
    <property type="evidence" value="ECO:0007669"/>
    <property type="project" value="UniProtKB-ARBA"/>
</dbReference>
<dbReference type="PANTHER" id="PTHR30032">
    <property type="entry name" value="N-ACETYLMURAMOYL-L-ALANINE AMIDASE-RELATED"/>
    <property type="match status" value="1"/>
</dbReference>
<dbReference type="Gene3D" id="3.40.50.12090">
    <property type="match status" value="1"/>
</dbReference>
<feature type="compositionally biased region" description="Basic and acidic residues" evidence="1">
    <location>
        <begin position="47"/>
        <end position="60"/>
    </location>
</feature>
<feature type="region of interest" description="Disordered" evidence="1">
    <location>
        <begin position="32"/>
        <end position="64"/>
    </location>
</feature>
<reference evidence="3 4" key="1">
    <citation type="submission" date="2019-11" db="EMBL/GenBank/DDBJ databases">
        <title>Agromyces kandeliae sp. nov., isolated from mangrove soil.</title>
        <authorList>
            <person name="Wang R."/>
        </authorList>
    </citation>
    <scope>NUCLEOTIDE SEQUENCE [LARGE SCALE GENOMIC DNA]</scope>
    <source>
        <strain evidence="3 4">JCM 11431</strain>
    </source>
</reference>
<proteinExistence type="predicted"/>
<evidence type="ECO:0008006" key="5">
    <source>
        <dbReference type="Google" id="ProtNLM"/>
    </source>
</evidence>
<dbReference type="RefSeq" id="WP_155840919.1">
    <property type="nucleotide sequence ID" value="NZ_BAAAIA010000009.1"/>
</dbReference>
<feature type="signal peptide" evidence="2">
    <location>
        <begin position="1"/>
        <end position="31"/>
    </location>
</feature>
<gene>
    <name evidence="3" type="ORF">GLX25_04075</name>
</gene>
<dbReference type="SUPFAM" id="SSF117074">
    <property type="entry name" value="Hypothetical protein PA1324"/>
    <property type="match status" value="1"/>
</dbReference>
<dbReference type="Gene3D" id="2.60.40.10">
    <property type="entry name" value="Immunoglobulins"/>
    <property type="match status" value="1"/>
</dbReference>
<feature type="chain" id="PRO_5029013496" description="Cell wall-binding repeat-containing protein" evidence="2">
    <location>
        <begin position="32"/>
        <end position="496"/>
    </location>
</feature>
<keyword evidence="2" id="KW-0732">Signal</keyword>
<evidence type="ECO:0000313" key="3">
    <source>
        <dbReference type="EMBL" id="MUN06293.1"/>
    </source>
</evidence>
<accession>A0A7C9LXS9</accession>
<dbReference type="Proteomes" id="UP000480122">
    <property type="component" value="Unassembled WGS sequence"/>
</dbReference>
<sequence length="496" mass="50203">MVSTAPAGLRRAAVLAASLTLLGAGALPAHAAEPDRPLAQSQSVESEQPRTDPIAPRDGRSLGASATAAAVESSDAAMSLRSAGTGSISGTIEELVDYNAAAPLQGATVTAFTYDAGTGTLSAPVASATSAADGSYSITGLDAGDYVVLVEDGSAGSKLLPDFYPNQAFAAYASQIAVADGQDSPGIDEVLAPMLSDYIAGATRYETSAAIAAEFPSGVDCVYVASGQNFPDALSAAPAAATCGGPLLLVSPTAVPGAIADELVRLDPATIHIAGGTVAVSASVQSTLAGLVPGADVKRYAGADRYATSRLIVDGAFGATELVWIATGLNFPDALAASNAAAAYREPVLIVPGRSASLNDATMKTIANRSPEAVIIAGGTAVVSTGIEDQLWAQYGMLRLSGPDRYATSLAINEWAWHAPAGANSVYAFVTNGTKFPDALSGAALAGGLAYAPMYTVPPTCVPDAVQEHIADLGVYETYLLGYFSEISFEEPLKRC</sequence>
<evidence type="ECO:0000256" key="1">
    <source>
        <dbReference type="SAM" id="MobiDB-lite"/>
    </source>
</evidence>
<dbReference type="Pfam" id="PF04122">
    <property type="entry name" value="CW_binding_2"/>
    <property type="match status" value="3"/>
</dbReference>